<evidence type="ECO:0000256" key="2">
    <source>
        <dbReference type="SAM" id="Phobius"/>
    </source>
</evidence>
<dbReference type="Proteomes" id="UP000479293">
    <property type="component" value="Unassembled WGS sequence"/>
</dbReference>
<evidence type="ECO:0000313" key="4">
    <source>
        <dbReference type="EMBL" id="MPR31911.1"/>
    </source>
</evidence>
<feature type="transmembrane region" description="Helical" evidence="2">
    <location>
        <begin position="191"/>
        <end position="212"/>
    </location>
</feature>
<comment type="caution">
    <text evidence="4">The sequence shown here is derived from an EMBL/GenBank/DDBJ whole genome shotgun (WGS) entry which is preliminary data.</text>
</comment>
<feature type="transmembrane region" description="Helical" evidence="2">
    <location>
        <begin position="132"/>
        <end position="156"/>
    </location>
</feature>
<sequence>MLHRVYFRPFPTNQEPCNMAVFCESICTNLHHNERRFGSSGSTSMQFSSDRNHFLQLLINPAPRYRIARHLLMWTTVILVIYRGESYISPGSSDPTARSLYITSATIVYALLVFLIYLTIAKLIHRFILLRFQFFWLILGFVAVHLVVSVILYYQLSLFLSYFSLSDLPQFYTAQARRFPTFSVWQAPFDYFIVGIMSYSLVYSYVLYPLFLKIVKDLFTIKAKENQLEKEKILAESREAQLQKDKLQLEFDFLKAQISPHFLFNTLNNIYSFSIKSPDKVPDTILRLANLMRYTIYETKSDFVPLNKEIEFLNSYMQLQRIRHEADSNLTYSVTGESEGRTIAPLMLIVFVENAFKHGLEASARAGWIRTNLSIVRGTLWLEVSNSTSSAQKKKGVAGGIGLNNVRKRLELLYPGRYRLDIVSQTHEFRVNLTIDL</sequence>
<dbReference type="GO" id="GO:0000155">
    <property type="term" value="F:phosphorelay sensor kinase activity"/>
    <property type="evidence" value="ECO:0007669"/>
    <property type="project" value="InterPro"/>
</dbReference>
<dbReference type="Pfam" id="PF06580">
    <property type="entry name" value="His_kinase"/>
    <property type="match status" value="1"/>
</dbReference>
<protein>
    <recommendedName>
        <fullName evidence="3">Signal transduction histidine kinase internal region domain-containing protein</fullName>
    </recommendedName>
</protein>
<evidence type="ECO:0000256" key="1">
    <source>
        <dbReference type="SAM" id="Coils"/>
    </source>
</evidence>
<dbReference type="PANTHER" id="PTHR34220:SF7">
    <property type="entry name" value="SENSOR HISTIDINE KINASE YPDA"/>
    <property type="match status" value="1"/>
</dbReference>
<feature type="transmembrane region" description="Helical" evidence="2">
    <location>
        <begin position="71"/>
        <end position="88"/>
    </location>
</feature>
<feature type="domain" description="Signal transduction histidine kinase internal region" evidence="3">
    <location>
        <begin position="250"/>
        <end position="325"/>
    </location>
</feature>
<dbReference type="InterPro" id="IPR036890">
    <property type="entry name" value="HATPase_C_sf"/>
</dbReference>
<dbReference type="EMBL" id="WHLY01000001">
    <property type="protein sequence ID" value="MPR31911.1"/>
    <property type="molecule type" value="Genomic_DNA"/>
</dbReference>
<dbReference type="Gene3D" id="3.30.565.10">
    <property type="entry name" value="Histidine kinase-like ATPase, C-terminal domain"/>
    <property type="match status" value="1"/>
</dbReference>
<keyword evidence="5" id="KW-1185">Reference proteome</keyword>
<keyword evidence="2" id="KW-1133">Transmembrane helix</keyword>
<reference evidence="4 5" key="1">
    <citation type="submission" date="2019-10" db="EMBL/GenBank/DDBJ databases">
        <title>Draft Genome Sequence of Cytophagaceae sp. SJW1-29.</title>
        <authorList>
            <person name="Choi A."/>
        </authorList>
    </citation>
    <scope>NUCLEOTIDE SEQUENCE [LARGE SCALE GENOMIC DNA]</scope>
    <source>
        <strain evidence="4 5">SJW1-29</strain>
    </source>
</reference>
<gene>
    <name evidence="4" type="ORF">GBK04_00745</name>
</gene>
<proteinExistence type="predicted"/>
<dbReference type="InterPro" id="IPR010559">
    <property type="entry name" value="Sig_transdc_His_kin_internal"/>
</dbReference>
<feature type="coiled-coil region" evidence="1">
    <location>
        <begin position="221"/>
        <end position="257"/>
    </location>
</feature>
<evidence type="ECO:0000259" key="3">
    <source>
        <dbReference type="Pfam" id="PF06580"/>
    </source>
</evidence>
<keyword evidence="2" id="KW-0472">Membrane</keyword>
<name>A0A7C9FMP3_9BACT</name>
<feature type="transmembrane region" description="Helical" evidence="2">
    <location>
        <begin position="100"/>
        <end position="120"/>
    </location>
</feature>
<keyword evidence="1" id="KW-0175">Coiled coil</keyword>
<keyword evidence="2" id="KW-0812">Transmembrane</keyword>
<dbReference type="AlphaFoldDB" id="A0A7C9FMP3"/>
<evidence type="ECO:0000313" key="5">
    <source>
        <dbReference type="Proteomes" id="UP000479293"/>
    </source>
</evidence>
<organism evidence="4 5">
    <name type="scientific">Salmonirosea aquatica</name>
    <dbReference type="NCBI Taxonomy" id="2654236"/>
    <lineage>
        <taxon>Bacteria</taxon>
        <taxon>Pseudomonadati</taxon>
        <taxon>Bacteroidota</taxon>
        <taxon>Cytophagia</taxon>
        <taxon>Cytophagales</taxon>
        <taxon>Spirosomataceae</taxon>
        <taxon>Salmonirosea</taxon>
    </lineage>
</organism>
<dbReference type="PANTHER" id="PTHR34220">
    <property type="entry name" value="SENSOR HISTIDINE KINASE YPDA"/>
    <property type="match status" value="1"/>
</dbReference>
<accession>A0A7C9FMP3</accession>
<dbReference type="InterPro" id="IPR050640">
    <property type="entry name" value="Bact_2-comp_sensor_kinase"/>
</dbReference>
<dbReference type="GO" id="GO:0016020">
    <property type="term" value="C:membrane"/>
    <property type="evidence" value="ECO:0007669"/>
    <property type="project" value="InterPro"/>
</dbReference>